<dbReference type="EMBL" id="BK015607">
    <property type="protein sequence ID" value="DAE15559.1"/>
    <property type="molecule type" value="Genomic_DNA"/>
</dbReference>
<accession>A0A8S5Q894</accession>
<sequence>MNDTVETLFDAYLEGEGITELNEELRKVSSGLDAKLAAGTLTCEDLAEYEAAAAHAAFYAGFNAAKELI</sequence>
<proteinExistence type="predicted"/>
<reference evidence="1" key="1">
    <citation type="journal article" date="2021" name="Proc. Natl. Acad. Sci. U.S.A.">
        <title>A Catalog of Tens of Thousands of Viruses from Human Metagenomes Reveals Hidden Associations with Chronic Diseases.</title>
        <authorList>
            <person name="Tisza M.J."/>
            <person name="Buck C.B."/>
        </authorList>
    </citation>
    <scope>NUCLEOTIDE SEQUENCE</scope>
    <source>
        <strain evidence="1">Ctm8X17</strain>
    </source>
</reference>
<organism evidence="1">
    <name type="scientific">Myoviridae sp. ctm8X17</name>
    <dbReference type="NCBI Taxonomy" id="2825168"/>
    <lineage>
        <taxon>Viruses</taxon>
        <taxon>Duplodnaviria</taxon>
        <taxon>Heunggongvirae</taxon>
        <taxon>Uroviricota</taxon>
        <taxon>Caudoviricetes</taxon>
    </lineage>
</organism>
<protein>
    <submittedName>
        <fullName evidence="1">Uncharacterized protein</fullName>
    </submittedName>
</protein>
<evidence type="ECO:0000313" key="1">
    <source>
        <dbReference type="EMBL" id="DAE15559.1"/>
    </source>
</evidence>
<name>A0A8S5Q894_9CAUD</name>